<accession>A0ABW2V7T9</accession>
<evidence type="ECO:0000313" key="2">
    <source>
        <dbReference type="Proteomes" id="UP001596528"/>
    </source>
</evidence>
<evidence type="ECO:0000313" key="1">
    <source>
        <dbReference type="EMBL" id="MFC7751485.1"/>
    </source>
</evidence>
<dbReference type="PANTHER" id="PTHR48098">
    <property type="entry name" value="ENTEROCHELIN ESTERASE-RELATED"/>
    <property type="match status" value="1"/>
</dbReference>
<sequence length="259" mass="29497">MALMQVSFYSEALGVTASMNVILPQQTRSQIGMDSRASETRLHPTLYLLHGLSDDHSIWLRRTSVERYAASRGLAVVMPAVNRSFYTDMKYGAKYWTFVSEELPELCRSFFPLSDRREDNFVAGNSMGGYGTLKLALSHPGRFAAAAALSAVTDPAAQAGRFGEDYDLIFGGREEAIVGTKHDLFTLAEQLRESGDEPPKLYQYCGKADFLYDDNVRFRDHLLRLGYELTYEEDDNDHNWACWDEQIRRVIEWLPLQNR</sequence>
<dbReference type="EMBL" id="JBHTGQ010000044">
    <property type="protein sequence ID" value="MFC7751485.1"/>
    <property type="molecule type" value="Genomic_DNA"/>
</dbReference>
<dbReference type="GO" id="GO:0016787">
    <property type="term" value="F:hydrolase activity"/>
    <property type="evidence" value="ECO:0007669"/>
    <property type="project" value="UniProtKB-KW"/>
</dbReference>
<keyword evidence="2" id="KW-1185">Reference proteome</keyword>
<protein>
    <submittedName>
        <fullName evidence="1">Alpha/beta hydrolase</fullName>
    </submittedName>
</protein>
<keyword evidence="1" id="KW-0378">Hydrolase</keyword>
<dbReference type="InterPro" id="IPR000801">
    <property type="entry name" value="Esterase-like"/>
</dbReference>
<dbReference type="PANTHER" id="PTHR48098:SF1">
    <property type="entry name" value="DIACYLGLYCEROL ACYLTRANSFERASE_MYCOLYLTRANSFERASE AG85A"/>
    <property type="match status" value="1"/>
</dbReference>
<name>A0ABW2V7T9_9BACL</name>
<dbReference type="InterPro" id="IPR050583">
    <property type="entry name" value="Mycobacterial_A85_antigen"/>
</dbReference>
<gene>
    <name evidence="1" type="ORF">ACFQWB_16315</name>
</gene>
<dbReference type="Proteomes" id="UP001596528">
    <property type="component" value="Unassembled WGS sequence"/>
</dbReference>
<dbReference type="RefSeq" id="WP_138790458.1">
    <property type="nucleotide sequence ID" value="NZ_JBHTGQ010000044.1"/>
</dbReference>
<dbReference type="SUPFAM" id="SSF53474">
    <property type="entry name" value="alpha/beta-Hydrolases"/>
    <property type="match status" value="1"/>
</dbReference>
<organism evidence="1 2">
    <name type="scientific">Paenibacillus thermoaerophilus</name>
    <dbReference type="NCBI Taxonomy" id="1215385"/>
    <lineage>
        <taxon>Bacteria</taxon>
        <taxon>Bacillati</taxon>
        <taxon>Bacillota</taxon>
        <taxon>Bacilli</taxon>
        <taxon>Bacillales</taxon>
        <taxon>Paenibacillaceae</taxon>
        <taxon>Paenibacillus</taxon>
    </lineage>
</organism>
<dbReference type="Gene3D" id="3.40.50.1820">
    <property type="entry name" value="alpha/beta hydrolase"/>
    <property type="match status" value="1"/>
</dbReference>
<dbReference type="Pfam" id="PF00756">
    <property type="entry name" value="Esterase"/>
    <property type="match status" value="1"/>
</dbReference>
<reference evidence="2" key="1">
    <citation type="journal article" date="2019" name="Int. J. Syst. Evol. Microbiol.">
        <title>The Global Catalogue of Microorganisms (GCM) 10K type strain sequencing project: providing services to taxonomists for standard genome sequencing and annotation.</title>
        <authorList>
            <consortium name="The Broad Institute Genomics Platform"/>
            <consortium name="The Broad Institute Genome Sequencing Center for Infectious Disease"/>
            <person name="Wu L."/>
            <person name="Ma J."/>
        </authorList>
    </citation>
    <scope>NUCLEOTIDE SEQUENCE [LARGE SCALE GENOMIC DNA]</scope>
    <source>
        <strain evidence="2">JCM 18657</strain>
    </source>
</reference>
<proteinExistence type="predicted"/>
<dbReference type="InterPro" id="IPR029058">
    <property type="entry name" value="AB_hydrolase_fold"/>
</dbReference>
<comment type="caution">
    <text evidence="1">The sequence shown here is derived from an EMBL/GenBank/DDBJ whole genome shotgun (WGS) entry which is preliminary data.</text>
</comment>